<name>A0A9P6C908_9AGAR</name>
<evidence type="ECO:0000256" key="2">
    <source>
        <dbReference type="ARBA" id="ARBA00004922"/>
    </source>
</evidence>
<keyword evidence="7 10" id="KW-0472">Membrane</keyword>
<feature type="transmembrane region" description="Helical" evidence="10">
    <location>
        <begin position="400"/>
        <end position="418"/>
    </location>
</feature>
<protein>
    <recommendedName>
        <fullName evidence="8 10">Man(5)GlcNAc(2)-PP-dolichol translocation protein RFT1</fullName>
    </recommendedName>
</protein>
<evidence type="ECO:0000256" key="6">
    <source>
        <dbReference type="ARBA" id="ARBA00022989"/>
    </source>
</evidence>
<evidence type="ECO:0000256" key="1">
    <source>
        <dbReference type="ARBA" id="ARBA00004477"/>
    </source>
</evidence>
<keyword evidence="10" id="KW-0813">Transport</keyword>
<keyword evidence="6 10" id="KW-1133">Transmembrane helix</keyword>
<gene>
    <name evidence="11" type="ORF">BDZ94DRAFT_1274783</name>
</gene>
<accession>A0A9P6C908</accession>
<keyword evidence="5 10" id="KW-0256">Endoplasmic reticulum</keyword>
<feature type="transmembrane region" description="Helical" evidence="10">
    <location>
        <begin position="12"/>
        <end position="37"/>
    </location>
</feature>
<evidence type="ECO:0000256" key="10">
    <source>
        <dbReference type="RuleBase" id="RU365067"/>
    </source>
</evidence>
<dbReference type="GO" id="GO:0005789">
    <property type="term" value="C:endoplasmic reticulum membrane"/>
    <property type="evidence" value="ECO:0007669"/>
    <property type="project" value="UniProtKB-SubCell"/>
</dbReference>
<dbReference type="GO" id="GO:0006488">
    <property type="term" value="P:dolichol-linked oligosaccharide biosynthetic process"/>
    <property type="evidence" value="ECO:0007669"/>
    <property type="project" value="InterPro"/>
</dbReference>
<evidence type="ECO:0000313" key="12">
    <source>
        <dbReference type="Proteomes" id="UP000807353"/>
    </source>
</evidence>
<evidence type="ECO:0000256" key="9">
    <source>
        <dbReference type="ARBA" id="ARBA00045912"/>
    </source>
</evidence>
<evidence type="ECO:0000256" key="8">
    <source>
        <dbReference type="ARBA" id="ARBA00044793"/>
    </source>
</evidence>
<evidence type="ECO:0000256" key="7">
    <source>
        <dbReference type="ARBA" id="ARBA00023136"/>
    </source>
</evidence>
<evidence type="ECO:0000313" key="11">
    <source>
        <dbReference type="EMBL" id="KAF9456816.1"/>
    </source>
</evidence>
<reference evidence="11" key="1">
    <citation type="submission" date="2020-11" db="EMBL/GenBank/DDBJ databases">
        <authorList>
            <consortium name="DOE Joint Genome Institute"/>
            <person name="Ahrendt S."/>
            <person name="Riley R."/>
            <person name="Andreopoulos W."/>
            <person name="Labutti K."/>
            <person name="Pangilinan J."/>
            <person name="Ruiz-Duenas F.J."/>
            <person name="Barrasa J.M."/>
            <person name="Sanchez-Garcia M."/>
            <person name="Camarero S."/>
            <person name="Miyauchi S."/>
            <person name="Serrano A."/>
            <person name="Linde D."/>
            <person name="Babiker R."/>
            <person name="Drula E."/>
            <person name="Ayuso-Fernandez I."/>
            <person name="Pacheco R."/>
            <person name="Padilla G."/>
            <person name="Ferreira P."/>
            <person name="Barriuso J."/>
            <person name="Kellner H."/>
            <person name="Castanera R."/>
            <person name="Alfaro M."/>
            <person name="Ramirez L."/>
            <person name="Pisabarro A.G."/>
            <person name="Kuo A."/>
            <person name="Tritt A."/>
            <person name="Lipzen A."/>
            <person name="He G."/>
            <person name="Yan M."/>
            <person name="Ng V."/>
            <person name="Cullen D."/>
            <person name="Martin F."/>
            <person name="Rosso M.-N."/>
            <person name="Henrissat B."/>
            <person name="Hibbett D."/>
            <person name="Martinez A.T."/>
            <person name="Grigoriev I.V."/>
        </authorList>
    </citation>
    <scope>NUCLEOTIDE SEQUENCE</scope>
    <source>
        <strain evidence="11">CBS 247.69</strain>
    </source>
</reference>
<dbReference type="EMBL" id="MU150402">
    <property type="protein sequence ID" value="KAF9456816.1"/>
    <property type="molecule type" value="Genomic_DNA"/>
</dbReference>
<dbReference type="Pfam" id="PF04506">
    <property type="entry name" value="Rft-1"/>
    <property type="match status" value="1"/>
</dbReference>
<comment type="pathway">
    <text evidence="2">Protein modification; protein glycosylation.</text>
</comment>
<dbReference type="PANTHER" id="PTHR13117">
    <property type="entry name" value="ENDOPLASMIC RETICULUM MULTISPAN TRANSMEMBRANE PROTEIN-RELATED"/>
    <property type="match status" value="1"/>
</dbReference>
<feature type="transmembrane region" description="Helical" evidence="10">
    <location>
        <begin position="121"/>
        <end position="139"/>
    </location>
</feature>
<feature type="transmembrane region" description="Helical" evidence="10">
    <location>
        <begin position="322"/>
        <end position="348"/>
    </location>
</feature>
<proteinExistence type="inferred from homology"/>
<dbReference type="AlphaFoldDB" id="A0A9P6C908"/>
<dbReference type="PANTHER" id="PTHR13117:SF5">
    <property type="entry name" value="PROTEIN RFT1 HOMOLOG"/>
    <property type="match status" value="1"/>
</dbReference>
<comment type="similarity">
    <text evidence="3 10">Belongs to the RFT1 family.</text>
</comment>
<keyword evidence="12" id="KW-1185">Reference proteome</keyword>
<feature type="transmembrane region" description="Helical" evidence="10">
    <location>
        <begin position="424"/>
        <end position="445"/>
    </location>
</feature>
<feature type="transmembrane region" description="Helical" evidence="10">
    <location>
        <begin position="89"/>
        <end position="109"/>
    </location>
</feature>
<feature type="transmembrane region" description="Helical" evidence="10">
    <location>
        <begin position="466"/>
        <end position="486"/>
    </location>
</feature>
<feature type="transmembrane region" description="Helical" evidence="10">
    <location>
        <begin position="49"/>
        <end position="68"/>
    </location>
</feature>
<evidence type="ECO:0000256" key="4">
    <source>
        <dbReference type="ARBA" id="ARBA00022692"/>
    </source>
</evidence>
<feature type="transmembrane region" description="Helical" evidence="10">
    <location>
        <begin position="368"/>
        <end position="388"/>
    </location>
</feature>
<evidence type="ECO:0000256" key="3">
    <source>
        <dbReference type="ARBA" id="ARBA00010288"/>
    </source>
</evidence>
<dbReference type="Proteomes" id="UP000807353">
    <property type="component" value="Unassembled WGS sequence"/>
</dbReference>
<dbReference type="OrthoDB" id="9979195at2759"/>
<sequence>MSGQATTSHDVLFKASFSSASALMALQLFSRIFTFILNQALFRMASPKAYGTAAIQFELMLSTILFLSREGVRNALLRVKKPGIATKNLSILPFLLGLPLALTTSYFYARFAGKEVRDQEYFNLSIGIYALAALIELMSEPMHNLAMAELRTGVRVRAEGLGITAKTLATFSVLLYDTRSMADGRLALLAFAGGQLVYGVFVLGTYIAYYGTQNMWPVQPPPTNNTPQRLVDPSILRLSLTMTSQSFLKHLLTEGDKFLLSWFSPLQDQGGYAIAVNYGSLVARIVFQPIEETLRVFFSKSLDNSSTHMDTNENLHQAANALVSLLSVQAVFSIVLLVFGTAYIPILVHVLLPYQYLSTSAPDVLSAWIWYIPVLAFNGGLEAFVSSAATPRDLNKQSRWMAGFSVTYILAAIVLYRMQLGDASLVYANIINLSVRIIYSAHFVSSFFTGRGARPALHWRSVMPGWPIWLICGVSSVLIRTVGRRLDVLTVVLNGGRGAMITTPVLTYVGLGGFLALTCLGTWWMTSGRYLNTPRRLKSE</sequence>
<evidence type="ECO:0000256" key="5">
    <source>
        <dbReference type="ARBA" id="ARBA00022824"/>
    </source>
</evidence>
<feature type="transmembrane region" description="Helical" evidence="10">
    <location>
        <begin position="506"/>
        <end position="526"/>
    </location>
</feature>
<dbReference type="GO" id="GO:0034203">
    <property type="term" value="P:glycolipid translocation"/>
    <property type="evidence" value="ECO:0007669"/>
    <property type="project" value="TreeGrafter"/>
</dbReference>
<keyword evidence="4 10" id="KW-0812">Transmembrane</keyword>
<comment type="subcellular location">
    <subcellularLocation>
        <location evidence="1 10">Endoplasmic reticulum membrane</location>
        <topology evidence="1 10">Multi-pass membrane protein</topology>
    </subcellularLocation>
</comment>
<comment type="caution">
    <text evidence="11">The sequence shown here is derived from an EMBL/GenBank/DDBJ whole genome shotgun (WGS) entry which is preliminary data.</text>
</comment>
<comment type="function">
    <text evidence="9 10">Intramembrane glycolipid transporter that operates in the biosynthetic pathway of dolichol-linked oligosaccharides, the glycan precursors employed in protein asparagine (N)-glycosylation. The sequential addition of sugars to dolichol pyrophosphate produces dolichol-linked oligosaccharides containing fourteen sugars, including two GlcNAcs, nine mannoses and three glucoses. Once assembled, the oligosaccharide is transferred from the lipid to nascent proteins by oligosaccharyltransferases. The assembly of dolichol-linked oligosaccharides begins on the cytosolic side of the endoplasmic reticulum membrane and finishes in its lumen. RFT1 could mediate the translocation of the cytosolically oriented intermediate DolPP-GlcNAc2Man5, produced by ALG11, into the ER lumen where dolichol-linked oligosaccharides assembly continues. However, the intramembrane lipid transporter activity could not be confirmed in vitro.</text>
</comment>
<organism evidence="11 12">
    <name type="scientific">Collybia nuda</name>
    <dbReference type="NCBI Taxonomy" id="64659"/>
    <lineage>
        <taxon>Eukaryota</taxon>
        <taxon>Fungi</taxon>
        <taxon>Dikarya</taxon>
        <taxon>Basidiomycota</taxon>
        <taxon>Agaricomycotina</taxon>
        <taxon>Agaricomycetes</taxon>
        <taxon>Agaricomycetidae</taxon>
        <taxon>Agaricales</taxon>
        <taxon>Tricholomatineae</taxon>
        <taxon>Clitocybaceae</taxon>
        <taxon>Collybia</taxon>
    </lineage>
</organism>
<dbReference type="InterPro" id="IPR007594">
    <property type="entry name" value="RFT1"/>
</dbReference>
<feature type="transmembrane region" description="Helical" evidence="10">
    <location>
        <begin position="188"/>
        <end position="209"/>
    </location>
</feature>